<accession>A0A1J7JRT4</accession>
<evidence type="ECO:0000313" key="2">
    <source>
        <dbReference type="EMBL" id="OIW30482.1"/>
    </source>
</evidence>
<dbReference type="InParanoid" id="A0A1J7JRT4"/>
<feature type="compositionally biased region" description="Acidic residues" evidence="1">
    <location>
        <begin position="127"/>
        <end position="154"/>
    </location>
</feature>
<evidence type="ECO:0000256" key="1">
    <source>
        <dbReference type="SAM" id="MobiDB-lite"/>
    </source>
</evidence>
<gene>
    <name evidence="2" type="ORF">CONLIGDRAFT_642578</name>
</gene>
<proteinExistence type="predicted"/>
<organism evidence="2 3">
    <name type="scientific">Coniochaeta ligniaria NRRL 30616</name>
    <dbReference type="NCBI Taxonomy" id="1408157"/>
    <lineage>
        <taxon>Eukaryota</taxon>
        <taxon>Fungi</taxon>
        <taxon>Dikarya</taxon>
        <taxon>Ascomycota</taxon>
        <taxon>Pezizomycotina</taxon>
        <taxon>Sordariomycetes</taxon>
        <taxon>Sordariomycetidae</taxon>
        <taxon>Coniochaetales</taxon>
        <taxon>Coniochaetaceae</taxon>
        <taxon>Coniochaeta</taxon>
    </lineage>
</organism>
<feature type="region of interest" description="Disordered" evidence="1">
    <location>
        <begin position="88"/>
        <end position="168"/>
    </location>
</feature>
<reference evidence="2 3" key="1">
    <citation type="submission" date="2016-10" db="EMBL/GenBank/DDBJ databases">
        <title>Draft genome sequence of Coniochaeta ligniaria NRRL30616, a lignocellulolytic fungus for bioabatement of inhibitors in plant biomass hydrolysates.</title>
        <authorList>
            <consortium name="DOE Joint Genome Institute"/>
            <person name="Jimenez D.J."/>
            <person name="Hector R.E."/>
            <person name="Riley R."/>
            <person name="Sun H."/>
            <person name="Grigoriev I.V."/>
            <person name="Van Elsas J.D."/>
            <person name="Nichols N.N."/>
        </authorList>
    </citation>
    <scope>NUCLEOTIDE SEQUENCE [LARGE SCALE GENOMIC DNA]</scope>
    <source>
        <strain evidence="2 3">NRRL 30616</strain>
    </source>
</reference>
<keyword evidence="3" id="KW-1185">Reference proteome</keyword>
<evidence type="ECO:0000313" key="3">
    <source>
        <dbReference type="Proteomes" id="UP000182658"/>
    </source>
</evidence>
<dbReference type="EMBL" id="KV875096">
    <property type="protein sequence ID" value="OIW30482.1"/>
    <property type="molecule type" value="Genomic_DNA"/>
</dbReference>
<dbReference type="AlphaFoldDB" id="A0A1J7JRT4"/>
<sequence>MSRLLRIPSRWVATVASHVHNTTTGTGANVEQSTLISRYVQLPAQGTPETYCPTFRDTDVLGAYSYDLADKANSFFCAIGASNIKTDKKNFDRDNSLPPKPKKKRRKRGPDGTVVVEAYRDRNLGSESEDTETDSDGEGDDDDFVVDDNNDSVIEDTPSNASSIPDMSDVDDDEWVKLKFRHEEEHENAACIDDLDECFRPTRARVEALRYKTDVTRRLGKRRTQSAAVEEQVAENGVDDSVATTWSGVSMEAVMFVPEVPEEMEGSVYHTPHGFKVKQSGA</sequence>
<dbReference type="Proteomes" id="UP000182658">
    <property type="component" value="Unassembled WGS sequence"/>
</dbReference>
<dbReference type="OrthoDB" id="10641299at2759"/>
<name>A0A1J7JRT4_9PEZI</name>
<protein>
    <submittedName>
        <fullName evidence="2">Uncharacterized protein</fullName>
    </submittedName>
</protein>